<keyword evidence="1" id="KW-0812">Transmembrane</keyword>
<dbReference type="PANTHER" id="PTHR35788:SF1">
    <property type="entry name" value="EXPORTED PROTEIN"/>
    <property type="match status" value="1"/>
</dbReference>
<dbReference type="AlphaFoldDB" id="A0A1G2F8I4"/>
<dbReference type="Gene3D" id="3.10.20.800">
    <property type="match status" value="1"/>
</dbReference>
<evidence type="ECO:0000259" key="2">
    <source>
        <dbReference type="Pfam" id="PF12229"/>
    </source>
</evidence>
<evidence type="ECO:0000313" key="3">
    <source>
        <dbReference type="EMBL" id="OGZ33928.1"/>
    </source>
</evidence>
<keyword evidence="1" id="KW-1133">Transmembrane helix</keyword>
<evidence type="ECO:0000313" key="4">
    <source>
        <dbReference type="Proteomes" id="UP000179099"/>
    </source>
</evidence>
<comment type="caution">
    <text evidence="3">The sequence shown here is derived from an EMBL/GenBank/DDBJ whole genome shotgun (WGS) entry which is preliminary data.</text>
</comment>
<dbReference type="PANTHER" id="PTHR35788">
    <property type="entry name" value="EXPORTED PROTEIN-RELATED"/>
    <property type="match status" value="1"/>
</dbReference>
<keyword evidence="1" id="KW-0472">Membrane</keyword>
<organism evidence="3 4">
    <name type="scientific">Candidatus Portnoybacteria bacterium RBG_19FT_COMBO_36_7</name>
    <dbReference type="NCBI Taxonomy" id="1801992"/>
    <lineage>
        <taxon>Bacteria</taxon>
        <taxon>Candidatus Portnoyibacteriota</taxon>
    </lineage>
</organism>
<dbReference type="InterPro" id="IPR052913">
    <property type="entry name" value="Glycopeptide_resist_protein"/>
</dbReference>
<gene>
    <name evidence="3" type="ORF">A2Y98_00425</name>
</gene>
<dbReference type="Pfam" id="PF12229">
    <property type="entry name" value="PG_binding_4"/>
    <property type="match status" value="2"/>
</dbReference>
<dbReference type="InterPro" id="IPR007391">
    <property type="entry name" value="Vancomycin_resist_VanW"/>
</dbReference>
<dbReference type="Proteomes" id="UP000179099">
    <property type="component" value="Unassembled WGS sequence"/>
</dbReference>
<proteinExistence type="predicted"/>
<dbReference type="InterPro" id="IPR038054">
    <property type="entry name" value="LD_TPept-like_central_sf"/>
</dbReference>
<evidence type="ECO:0000256" key="1">
    <source>
        <dbReference type="SAM" id="Phobius"/>
    </source>
</evidence>
<feature type="transmembrane region" description="Helical" evidence="1">
    <location>
        <begin position="7"/>
        <end position="26"/>
    </location>
</feature>
<protein>
    <recommendedName>
        <fullName evidence="2">YoaR-like putative peptidoglycan binding domain-containing protein</fullName>
    </recommendedName>
</protein>
<name>A0A1G2F8I4_9BACT</name>
<dbReference type="EMBL" id="MHMW01000021">
    <property type="protein sequence ID" value="OGZ33928.1"/>
    <property type="molecule type" value="Genomic_DNA"/>
</dbReference>
<feature type="domain" description="YoaR-like putative peptidoglycan binding" evidence="2">
    <location>
        <begin position="259"/>
        <end position="327"/>
    </location>
</feature>
<reference evidence="3 4" key="1">
    <citation type="journal article" date="2016" name="Nat. Commun.">
        <title>Thousands of microbial genomes shed light on interconnected biogeochemical processes in an aquifer system.</title>
        <authorList>
            <person name="Anantharaman K."/>
            <person name="Brown C.T."/>
            <person name="Hug L.A."/>
            <person name="Sharon I."/>
            <person name="Castelle C.J."/>
            <person name="Probst A.J."/>
            <person name="Thomas B.C."/>
            <person name="Singh A."/>
            <person name="Wilkins M.J."/>
            <person name="Karaoz U."/>
            <person name="Brodie E.L."/>
            <person name="Williams K.H."/>
            <person name="Hubbard S.S."/>
            <person name="Banfield J.F."/>
        </authorList>
    </citation>
    <scope>NUCLEOTIDE SEQUENCE [LARGE SCALE GENOMIC DNA]</scope>
</reference>
<accession>A0A1G2F8I4</accession>
<dbReference type="STRING" id="1801992.A2Y98_00425"/>
<dbReference type="InterPro" id="IPR022029">
    <property type="entry name" value="YoaR-like_PG-bd"/>
</dbReference>
<feature type="domain" description="YoaR-like putative peptidoglycan binding" evidence="2">
    <location>
        <begin position="81"/>
        <end position="196"/>
    </location>
</feature>
<dbReference type="Pfam" id="PF04294">
    <property type="entry name" value="VanW"/>
    <property type="match status" value="1"/>
</dbReference>
<sequence>MPQKMKKLIFFIIALAAGLFFFFLYIGSINHNKVSYGVSVAGTNISGSNYETAKNKIKDLADQKEKQTIEIKYEDKKWLVLPQILGISIEEKMTAETVYLVGHGKNIFIALVQQIDSFIRGRNIGFIFSLDDKKFSNFIQENLSESEKPAINATLKYDKGTDDFLLVRAQEGQVFDRDNFKEQLDEYLSSADPKPIELKKITDNPVLTEDKNNTARNKAKSLISLAPYLLKNSGQNWQIDKQIILDWLDFIPSINQSGTMTAVISETDIKDFLSQLAPSINKQPINAKLMAQDGKIVAFDLSQQGLELQIDESAKKISEQIETGQKEIYLVVLIVEPEISAQTIDTLGLNSLLGIGSSSYAGSPSNRIHNISVGSAKLNGILVKPGQEFSFVENIGEIEAEQGYLPELVIKNNKTIPEYGGGLCQISTTLFRAAVNAGLKITERFPHAFPVKYYNPQGFDATIYPPHPDLRFLNDTPNNILLQPKIRGTQITFEIYGTKDGRQVKVIGPAILESNTDGSMKTVLYQEVWREGIMERRDTFRSNYRSPALYPVQRNPLE</sequence>